<evidence type="ECO:0000256" key="6">
    <source>
        <dbReference type="ARBA" id="ARBA00049400"/>
    </source>
</evidence>
<dbReference type="PROSITE" id="PS51684">
    <property type="entry name" value="SAM_MT_TRM5_TYW2"/>
    <property type="match status" value="1"/>
</dbReference>
<name>A0A5N6KU67_9ROSI</name>
<dbReference type="AlphaFoldDB" id="A0A5N6KU67"/>
<dbReference type="SUPFAM" id="SSF53335">
    <property type="entry name" value="S-adenosyl-L-methionine-dependent methyltransferases"/>
    <property type="match status" value="1"/>
</dbReference>
<evidence type="ECO:0000256" key="1">
    <source>
        <dbReference type="ARBA" id="ARBA00004797"/>
    </source>
</evidence>
<protein>
    <recommendedName>
        <fullName evidence="2">tRNA(Phe) (4-demethylwyosine(37)-C(7)) aminocarboxypropyltransferase</fullName>
        <ecNumber evidence="2">2.5.1.114</ecNumber>
    </recommendedName>
</protein>
<dbReference type="InterPro" id="IPR029063">
    <property type="entry name" value="SAM-dependent_MTases_sf"/>
</dbReference>
<dbReference type="Gene3D" id="3.40.50.150">
    <property type="entry name" value="Vaccinia Virus protein VP39"/>
    <property type="match status" value="1"/>
</dbReference>
<dbReference type="GO" id="GO:0031591">
    <property type="term" value="P:wybutosine biosynthetic process"/>
    <property type="evidence" value="ECO:0007669"/>
    <property type="project" value="TreeGrafter"/>
</dbReference>
<dbReference type="GO" id="GO:0030488">
    <property type="term" value="P:tRNA methylation"/>
    <property type="evidence" value="ECO:0007669"/>
    <property type="project" value="TreeGrafter"/>
</dbReference>
<comment type="pathway">
    <text evidence="1">tRNA modification; wybutosine-tRNA(Phe) biosynthesis.</text>
</comment>
<dbReference type="Proteomes" id="UP000327013">
    <property type="component" value="Unassembled WGS sequence"/>
</dbReference>
<dbReference type="GO" id="GO:0005737">
    <property type="term" value="C:cytoplasm"/>
    <property type="evidence" value="ECO:0007669"/>
    <property type="project" value="TreeGrafter"/>
</dbReference>
<dbReference type="InterPro" id="IPR056743">
    <property type="entry name" value="TRM5-TYW2-like_MTfase"/>
</dbReference>
<keyword evidence="9" id="KW-1185">Reference proteome</keyword>
<dbReference type="CDD" id="cd02440">
    <property type="entry name" value="AdoMet_MTases"/>
    <property type="match status" value="1"/>
</dbReference>
<evidence type="ECO:0000256" key="5">
    <source>
        <dbReference type="ARBA" id="ARBA00022694"/>
    </source>
</evidence>
<organism evidence="8 9">
    <name type="scientific">Carpinus fangiana</name>
    <dbReference type="NCBI Taxonomy" id="176857"/>
    <lineage>
        <taxon>Eukaryota</taxon>
        <taxon>Viridiplantae</taxon>
        <taxon>Streptophyta</taxon>
        <taxon>Embryophyta</taxon>
        <taxon>Tracheophyta</taxon>
        <taxon>Spermatophyta</taxon>
        <taxon>Magnoliopsida</taxon>
        <taxon>eudicotyledons</taxon>
        <taxon>Gunneridae</taxon>
        <taxon>Pentapetalae</taxon>
        <taxon>rosids</taxon>
        <taxon>fabids</taxon>
        <taxon>Fagales</taxon>
        <taxon>Betulaceae</taxon>
        <taxon>Carpinus</taxon>
    </lineage>
</organism>
<dbReference type="EMBL" id="VIBQ01000012">
    <property type="protein sequence ID" value="KAB8342733.1"/>
    <property type="molecule type" value="Genomic_DNA"/>
</dbReference>
<proteinExistence type="predicted"/>
<evidence type="ECO:0000313" key="8">
    <source>
        <dbReference type="EMBL" id="KAB8342733.1"/>
    </source>
</evidence>
<evidence type="ECO:0000256" key="3">
    <source>
        <dbReference type="ARBA" id="ARBA00022679"/>
    </source>
</evidence>
<dbReference type="PANTHER" id="PTHR23245">
    <property type="entry name" value="TRNA METHYLTRANSFERASE"/>
    <property type="match status" value="1"/>
</dbReference>
<feature type="domain" description="SAM-dependent methyltransferase TRM5/TYW2-type" evidence="7">
    <location>
        <begin position="83"/>
        <end position="276"/>
    </location>
</feature>
<keyword evidence="4" id="KW-0949">S-adenosyl-L-methionine</keyword>
<comment type="catalytic activity">
    <reaction evidence="6">
        <text>4-demethylwyosine(37) in tRNA(Phe) + S-adenosyl-L-methionine = 4-demethyl-7-[(3S)-3-amino-3-carboxypropyl]wyosine(37) in tRNA(Phe) + S-methyl-5'-thioadenosine + H(+)</text>
        <dbReference type="Rhea" id="RHEA:36355"/>
        <dbReference type="Rhea" id="RHEA-COMP:10164"/>
        <dbReference type="Rhea" id="RHEA-COMP:10378"/>
        <dbReference type="ChEBI" id="CHEBI:15378"/>
        <dbReference type="ChEBI" id="CHEBI:17509"/>
        <dbReference type="ChEBI" id="CHEBI:59789"/>
        <dbReference type="ChEBI" id="CHEBI:64315"/>
        <dbReference type="ChEBI" id="CHEBI:73550"/>
        <dbReference type="EC" id="2.5.1.114"/>
    </reaction>
</comment>
<gene>
    <name evidence="8" type="ORF">FH972_022331</name>
</gene>
<dbReference type="InterPro" id="IPR030382">
    <property type="entry name" value="MeTrfase_TRM5/TYW2"/>
</dbReference>
<dbReference type="Pfam" id="PF02475">
    <property type="entry name" value="TRM5-TYW2_MTfase"/>
    <property type="match status" value="1"/>
</dbReference>
<dbReference type="PANTHER" id="PTHR23245:SF25">
    <property type="entry name" value="TRNA WYBUTOSINE-SYNTHESIZING PROTEIN 2 HOMOLOG"/>
    <property type="match status" value="1"/>
</dbReference>
<evidence type="ECO:0000256" key="4">
    <source>
        <dbReference type="ARBA" id="ARBA00022691"/>
    </source>
</evidence>
<dbReference type="OrthoDB" id="2387925at2759"/>
<evidence type="ECO:0000313" key="9">
    <source>
        <dbReference type="Proteomes" id="UP000327013"/>
    </source>
</evidence>
<evidence type="ECO:0000256" key="2">
    <source>
        <dbReference type="ARBA" id="ARBA00012265"/>
    </source>
</evidence>
<sequence length="276" mass="30540">MQNAFRSAVQQSLCKISETHLDSIETAAEKLLATLPAAYSIYHPLLLIPSTILERAAWNRLLLGYVIPDQSNNLAHFDLGPFFVQVAEATSTTHVAINSPIPTHNEPHAPDTDSSQVPFNAAADITSTNILRSPTNLIPLHGDFGPPLPSFPNHIPSENDFEKAFWVSTTQNGIKQTWAPRYTMFSKGNVTEKARLLTLPSVQNLQHKPWTALDLFSGIGYFAFSYARAGAARVLCWDLNPWSTEGLRRGAVRNGWELTCQVSCLLRVERSSDAED</sequence>
<keyword evidence="5" id="KW-0819">tRNA processing</keyword>
<dbReference type="GO" id="GO:0102522">
    <property type="term" value="F:tRNA 4-demethylwyosine alpha-amino-alpha-carboxypropyltransferase activity"/>
    <property type="evidence" value="ECO:0007669"/>
    <property type="project" value="UniProtKB-EC"/>
</dbReference>
<dbReference type="EC" id="2.5.1.114" evidence="2"/>
<dbReference type="GO" id="GO:0008175">
    <property type="term" value="F:tRNA methyltransferase activity"/>
    <property type="evidence" value="ECO:0007669"/>
    <property type="project" value="TreeGrafter"/>
</dbReference>
<accession>A0A5N6KU67</accession>
<comment type="caution">
    <text evidence="8">The sequence shown here is derived from an EMBL/GenBank/DDBJ whole genome shotgun (WGS) entry which is preliminary data.</text>
</comment>
<keyword evidence="3" id="KW-0808">Transferase</keyword>
<evidence type="ECO:0000259" key="7">
    <source>
        <dbReference type="PROSITE" id="PS51684"/>
    </source>
</evidence>
<reference evidence="8 9" key="1">
    <citation type="submission" date="2019-06" db="EMBL/GenBank/DDBJ databases">
        <title>A chromosomal-level reference genome of Carpinus fangiana (Coryloideae, Betulaceae).</title>
        <authorList>
            <person name="Yang X."/>
            <person name="Wang Z."/>
            <person name="Zhang L."/>
            <person name="Hao G."/>
            <person name="Liu J."/>
            <person name="Yang Y."/>
        </authorList>
    </citation>
    <scope>NUCLEOTIDE SEQUENCE [LARGE SCALE GENOMIC DNA]</scope>
    <source>
        <strain evidence="8">Cfa_2016G</strain>
        <tissue evidence="8">Leaf</tissue>
    </source>
</reference>